<dbReference type="InterPro" id="IPR023606">
    <property type="entry name" value="CoA-Trfase_III_dom_1_sf"/>
</dbReference>
<dbReference type="OrthoDB" id="2308815at2759"/>
<protein>
    <submittedName>
        <fullName evidence="2">Uncharacterized protein</fullName>
    </submittedName>
</protein>
<dbReference type="InterPro" id="IPR003673">
    <property type="entry name" value="CoA-Trfase_fam_III"/>
</dbReference>
<gene>
    <name evidence="2" type="ORF">JR316_006759</name>
</gene>
<dbReference type="PANTHER" id="PTHR48229:SF2">
    <property type="entry name" value="CAIB_BAIF FAMILY PROTEIN"/>
    <property type="match status" value="1"/>
</dbReference>
<dbReference type="EMBL" id="JAFIQS010000006">
    <property type="protein sequence ID" value="KAG5168166.1"/>
    <property type="molecule type" value="Genomic_DNA"/>
</dbReference>
<evidence type="ECO:0000313" key="2">
    <source>
        <dbReference type="EMBL" id="KAG5168166.1"/>
    </source>
</evidence>
<dbReference type="InterPro" id="IPR052985">
    <property type="entry name" value="CoA-trans_III_biosynth/detox"/>
</dbReference>
<dbReference type="AlphaFoldDB" id="A0A8H7XYB4"/>
<name>A0A8H7XYB4_PSICU</name>
<dbReference type="GO" id="GO:0003824">
    <property type="term" value="F:catalytic activity"/>
    <property type="evidence" value="ECO:0007669"/>
    <property type="project" value="InterPro"/>
</dbReference>
<reference evidence="2" key="1">
    <citation type="submission" date="2021-02" db="EMBL/GenBank/DDBJ databases">
        <title>Psilocybe cubensis genome.</title>
        <authorList>
            <person name="Mckernan K.J."/>
            <person name="Crawford S."/>
            <person name="Trippe A."/>
            <person name="Kane L.T."/>
            <person name="Mclaughlin S."/>
        </authorList>
    </citation>
    <scope>NUCLEOTIDE SEQUENCE [LARGE SCALE GENOMIC DNA]</scope>
    <source>
        <strain evidence="2">MGC-MH-2018</strain>
    </source>
</reference>
<dbReference type="SUPFAM" id="SSF89796">
    <property type="entry name" value="CoA-transferase family III (CaiB/BaiF)"/>
    <property type="match status" value="2"/>
</dbReference>
<accession>A0A8H7XYB4</accession>
<comment type="caution">
    <text evidence="2">The sequence shown here is derived from an EMBL/GenBank/DDBJ whole genome shotgun (WGS) entry which is preliminary data.</text>
</comment>
<sequence>MESYSVPAESLKLLHEGIIQNPLHAFLPTEIKEASKYIEFIGTDDPSIPINWRFAESISSIKGFQASMLNVLLKKKYGVDYQRVVINTDHAQLFIMSQFLPVIDPLGEKISPRDLEYRKYFPDGDIYKGMDGTPLIAAATNIYKTKDGRFYHVHTSMNAGPVERALKVFPEEEKVTDFAGGCAVYQEKVSKLTAEELDTLMNDKYRQAGTICWSTEEYLNSEHGKANAHVGLYELHHIPNPKQAPGWWTPVDGRTYPSRPLYGLKVLELARIIAAPTVTRDLAELGASVMRITSPDVSDLTVLLCDLAWGKWNAHLDLTKPEDRSRLKALIEESDVIVDGYRPGAMEKWGFGKNDILELFKGKERGIIYLRENCYGWNGPWAYRSGWQQISDACCGVSLEYGRAMGNDEPVTPGFPNSDCSTGVSGATAVLQALIEKSEKGGSFVIDAALNYYSQWLVNSCSTYPSEVWKKTWASYGNPVFRNTDNMVIVTLPSYLRMLQEHKAAVMNPDFFETRENRALGVPVKTVKPILTFPEGMVKPGYNIGSRGNGVDQPIWPEDLAEEVVGRY</sequence>
<dbReference type="Gene3D" id="3.40.50.10540">
    <property type="entry name" value="Crotonobetainyl-coa:carnitine coa-transferase, domain 1"/>
    <property type="match status" value="1"/>
</dbReference>
<evidence type="ECO:0000256" key="1">
    <source>
        <dbReference type="ARBA" id="ARBA00008383"/>
    </source>
</evidence>
<proteinExistence type="inferred from homology"/>
<comment type="similarity">
    <text evidence="1">Belongs to the CoA-transferase III family.</text>
</comment>
<dbReference type="PANTHER" id="PTHR48229">
    <property type="entry name" value="CAIB/BAIF FAMILY ENZYME (AFU_ORTHOLOGUE AFUA_1G05360)-RELATED"/>
    <property type="match status" value="1"/>
</dbReference>
<dbReference type="Pfam" id="PF02515">
    <property type="entry name" value="CoA_transf_3"/>
    <property type="match status" value="1"/>
</dbReference>
<organism evidence="2">
    <name type="scientific">Psilocybe cubensis</name>
    <name type="common">Psychedelic mushroom</name>
    <name type="synonym">Stropharia cubensis</name>
    <dbReference type="NCBI Taxonomy" id="181762"/>
    <lineage>
        <taxon>Eukaryota</taxon>
        <taxon>Fungi</taxon>
        <taxon>Dikarya</taxon>
        <taxon>Basidiomycota</taxon>
        <taxon>Agaricomycotina</taxon>
        <taxon>Agaricomycetes</taxon>
        <taxon>Agaricomycetidae</taxon>
        <taxon>Agaricales</taxon>
        <taxon>Agaricineae</taxon>
        <taxon>Strophariaceae</taxon>
        <taxon>Psilocybe</taxon>
    </lineage>
</organism>